<proteinExistence type="predicted"/>
<dbReference type="RefSeq" id="WP_216241643.1">
    <property type="nucleotide sequence ID" value="NZ_JABACJ020000009.1"/>
</dbReference>
<evidence type="ECO:0000256" key="1">
    <source>
        <dbReference type="SAM" id="MobiDB-lite"/>
    </source>
</evidence>
<dbReference type="Proteomes" id="UP000723714">
    <property type="component" value="Unassembled WGS sequence"/>
</dbReference>
<feature type="compositionally biased region" description="Low complexity" evidence="1">
    <location>
        <begin position="59"/>
        <end position="80"/>
    </location>
</feature>
<feature type="region of interest" description="Disordered" evidence="1">
    <location>
        <begin position="40"/>
        <end position="101"/>
    </location>
</feature>
<accession>A0ABS6D4A5</accession>
<name>A0ABS6D4A5_9FIRM</name>
<dbReference type="EMBL" id="JABACJ020000009">
    <property type="protein sequence ID" value="MBU3876375.1"/>
    <property type="molecule type" value="Genomic_DNA"/>
</dbReference>
<organism evidence="2 3">
    <name type="scientific">Faecalicatena faecalis</name>
    <dbReference type="NCBI Taxonomy" id="2726362"/>
    <lineage>
        <taxon>Bacteria</taxon>
        <taxon>Bacillati</taxon>
        <taxon>Bacillota</taxon>
        <taxon>Clostridia</taxon>
        <taxon>Lachnospirales</taxon>
        <taxon>Lachnospiraceae</taxon>
        <taxon>Faecalicatena</taxon>
    </lineage>
</organism>
<comment type="caution">
    <text evidence="2">The sequence shown here is derived from an EMBL/GenBank/DDBJ whole genome shotgun (WGS) entry which is preliminary data.</text>
</comment>
<evidence type="ECO:0000313" key="3">
    <source>
        <dbReference type="Proteomes" id="UP000723714"/>
    </source>
</evidence>
<sequence>MRKRRGQRIITYTLSALLVFSLFNVDISVYAESEPEFMPTELEEPQMEPPVEIREESTEPVTESKSTTTETKTTETNQTEIQSTETETAVGKPQRSEEKTGVFRSLKANGIGNLADADVITINIDDVTDNGDGYTYHSQSDTVTLLKGYTFIVQGTSSDKAIWNEGAISGGNFSGGVWNSLQGAISGGTFSGAVYNYGDINGGTFSGEVNNNSGGTISGGTFSGTVYNHGDISVGTFSGTVYNDRAIRGGYYLRQIDNMVSGTITGCNYPVKMTLTNLSYTTYADKIEIDGTTYTFAKYSSSSEASGISIVITAEAGYFVPDYISFSPDVGIDGYTYTKSSATNATLTVKASSVSCSMIISAEGTTTSPAPKPTVTIASQTASTLTVEPLPDQNIYGTALYSLGNNEWQSSNTFTGLKASQSYTVYAKYTGKVAYTESEEGSLVIQTNVATYTITIPESATAGGDEVNIQVDNDSLDLGAGGQVDVKVTNGINNGMLTLTRENAANTITSAMKVNGLEFKDTLKSVATFKSEDNTAVPVSFEEPKVSVGETIPAGSYSGTVTFGISYSQ</sequence>
<evidence type="ECO:0000313" key="2">
    <source>
        <dbReference type="EMBL" id="MBU3876375.1"/>
    </source>
</evidence>
<reference evidence="2 3" key="1">
    <citation type="submission" date="2021-06" db="EMBL/GenBank/DDBJ databases">
        <title>Faecalicatena sp. nov. isolated from porcine feces.</title>
        <authorList>
            <person name="Oh B.S."/>
            <person name="Lee J.H."/>
        </authorList>
    </citation>
    <scope>NUCLEOTIDE SEQUENCE [LARGE SCALE GENOMIC DNA]</scope>
    <source>
        <strain evidence="2 3">AGMB00832</strain>
    </source>
</reference>
<evidence type="ECO:0008006" key="4">
    <source>
        <dbReference type="Google" id="ProtNLM"/>
    </source>
</evidence>
<keyword evidence="3" id="KW-1185">Reference proteome</keyword>
<protein>
    <recommendedName>
        <fullName evidence="4">Ig-like domain-containing protein</fullName>
    </recommendedName>
</protein>
<gene>
    <name evidence="2" type="ORF">HGO97_011190</name>
</gene>